<accession>A0AC34R7Q9</accession>
<sequence length="107" mass="12241">MKAVIAIQKETEIIYRDKRRRSRSRSPATKDVNKSRDERGQRDSQKSAVNPPPAPLPSKPDDIRVLPGNSTVNPYNGLPYSVHYFDLLTKRKQLPVWDHKTKIAAMC</sequence>
<evidence type="ECO:0000313" key="2">
    <source>
        <dbReference type="WBParaSite" id="JU765_v2.g4283.t1"/>
    </source>
</evidence>
<dbReference type="WBParaSite" id="JU765_v2.g4283.t1">
    <property type="protein sequence ID" value="JU765_v2.g4283.t1"/>
    <property type="gene ID" value="JU765_v2.g4283"/>
</dbReference>
<dbReference type="Proteomes" id="UP000887576">
    <property type="component" value="Unplaced"/>
</dbReference>
<organism evidence="1 2">
    <name type="scientific">Panagrolaimus sp. JU765</name>
    <dbReference type="NCBI Taxonomy" id="591449"/>
    <lineage>
        <taxon>Eukaryota</taxon>
        <taxon>Metazoa</taxon>
        <taxon>Ecdysozoa</taxon>
        <taxon>Nematoda</taxon>
        <taxon>Chromadorea</taxon>
        <taxon>Rhabditida</taxon>
        <taxon>Tylenchina</taxon>
        <taxon>Panagrolaimomorpha</taxon>
        <taxon>Panagrolaimoidea</taxon>
        <taxon>Panagrolaimidae</taxon>
        <taxon>Panagrolaimus</taxon>
    </lineage>
</organism>
<proteinExistence type="predicted"/>
<evidence type="ECO:0000313" key="1">
    <source>
        <dbReference type="Proteomes" id="UP000887576"/>
    </source>
</evidence>
<reference evidence="2" key="1">
    <citation type="submission" date="2022-11" db="UniProtKB">
        <authorList>
            <consortium name="WormBaseParasite"/>
        </authorList>
    </citation>
    <scope>IDENTIFICATION</scope>
</reference>
<name>A0AC34R7Q9_9BILA</name>
<protein>
    <submittedName>
        <fullName evidence="2">Uncharacterized protein</fullName>
    </submittedName>
</protein>